<keyword evidence="3" id="KW-1185">Reference proteome</keyword>
<dbReference type="HOGENOM" id="CLU_854988_0_0_11"/>
<evidence type="ECO:0000313" key="2">
    <source>
        <dbReference type="EMBL" id="EFV14342.1"/>
    </source>
</evidence>
<dbReference type="OrthoDB" id="10017752at2"/>
<dbReference type="EMBL" id="ACZI02000003">
    <property type="protein sequence ID" value="EFV14342.1"/>
    <property type="molecule type" value="Genomic_DNA"/>
</dbReference>
<dbReference type="RefSeq" id="WP_007468037.1">
    <property type="nucleotide sequence ID" value="NZ_KI391954.1"/>
</dbReference>
<name>E5XMS2_SEGRC</name>
<comment type="caution">
    <text evidence="2">The sequence shown here is derived from an EMBL/GenBank/DDBJ whole genome shotgun (WGS) entry which is preliminary data.</text>
</comment>
<sequence>MVISLLVVCFAVIGLLVSGYTVLLDAGVIPADYLVYKMLAERIEEITGQTPEQQFKGLRNRFRNTRIEILSSFSQESRIPWTVRRFFKKRFLKKDEPPTGREIISFLRTVRASNERFYNPDSAPNLCNLLPFCAESSASTLATDAERLGRLAIRRGQLISRSTTRQIADAQTLDDLYKAHRHYTFWKTRIIFEAMFGLRRIQRGKGPRQVVYWKRLLTYSGKGGGVGAIVSNAFYSAPITKTLPFPVIGGTIALFAFTVKALTFFYATPGRGDLDTRFARLARKRPLLAASLFALAMALLAAGFQWWEFAQHHIPWIAKWVKAHH</sequence>
<evidence type="ECO:0000313" key="3">
    <source>
        <dbReference type="Proteomes" id="UP000004816"/>
    </source>
</evidence>
<keyword evidence="1" id="KW-1133">Transmembrane helix</keyword>
<organism evidence="2 3">
    <name type="scientific">Segniliparus rugosus (strain ATCC BAA-974 / DSM 45345 / CCUG 50838 / CIP 108380 / JCM 13579 / CDC 945)</name>
    <dbReference type="NCBI Taxonomy" id="679197"/>
    <lineage>
        <taxon>Bacteria</taxon>
        <taxon>Bacillati</taxon>
        <taxon>Actinomycetota</taxon>
        <taxon>Actinomycetes</taxon>
        <taxon>Mycobacteriales</taxon>
        <taxon>Segniliparaceae</taxon>
        <taxon>Segniliparus</taxon>
    </lineage>
</organism>
<accession>E5XMS2</accession>
<gene>
    <name evidence="2" type="ORF">HMPREF9336_00792</name>
</gene>
<protein>
    <submittedName>
        <fullName evidence="2">Uncharacterized protein</fullName>
    </submittedName>
</protein>
<keyword evidence="1" id="KW-0812">Transmembrane</keyword>
<feature type="transmembrane region" description="Helical" evidence="1">
    <location>
        <begin position="243"/>
        <end position="266"/>
    </location>
</feature>
<dbReference type="STRING" id="679197.HMPREF9336_00792"/>
<dbReference type="AlphaFoldDB" id="E5XMS2"/>
<feature type="transmembrane region" description="Helical" evidence="1">
    <location>
        <begin position="287"/>
        <end position="307"/>
    </location>
</feature>
<reference evidence="2 3" key="1">
    <citation type="journal article" date="2011" name="Stand. Genomic Sci.">
        <title>High quality draft genome sequence of Segniliparus rugosus CDC 945(T)= (ATCC BAA-974(T)).</title>
        <authorList>
            <person name="Earl A.M."/>
            <person name="Desjardins C.A."/>
            <person name="Fitzgerald M.G."/>
            <person name="Arachchi H.M."/>
            <person name="Zeng Q."/>
            <person name="Mehta T."/>
            <person name="Griggs A."/>
            <person name="Birren B.W."/>
            <person name="Toney N.C."/>
            <person name="Carr J."/>
            <person name="Posey J."/>
            <person name="Butler W.R."/>
        </authorList>
    </citation>
    <scope>NUCLEOTIDE SEQUENCE [LARGE SCALE GENOMIC DNA]</scope>
    <source>
        <strain evidence="3">ATCC BAA-974 / DSM 45345 / CCUG 50838 / CIP 108380 / JCM 13579 / CDC 945</strain>
    </source>
</reference>
<evidence type="ECO:0000256" key="1">
    <source>
        <dbReference type="SAM" id="Phobius"/>
    </source>
</evidence>
<keyword evidence="1" id="KW-0472">Membrane</keyword>
<dbReference type="Proteomes" id="UP000004816">
    <property type="component" value="Unassembled WGS sequence"/>
</dbReference>
<proteinExistence type="predicted"/>